<proteinExistence type="predicted"/>
<dbReference type="Proteomes" id="UP001732700">
    <property type="component" value="Chromosome 4D"/>
</dbReference>
<reference evidence="1" key="2">
    <citation type="submission" date="2025-09" db="UniProtKB">
        <authorList>
            <consortium name="EnsemblPlants"/>
        </authorList>
    </citation>
    <scope>IDENTIFICATION</scope>
</reference>
<name>A0ACD5X5Z0_AVESA</name>
<protein>
    <submittedName>
        <fullName evidence="1">Uncharacterized protein</fullName>
    </submittedName>
</protein>
<dbReference type="EnsemblPlants" id="AVESA.00010b.r2.4DG0759460.1">
    <property type="protein sequence ID" value="AVESA.00010b.r2.4DG0759460.1.CDS.1"/>
    <property type="gene ID" value="AVESA.00010b.r2.4DG0759460"/>
</dbReference>
<keyword evidence="2" id="KW-1185">Reference proteome</keyword>
<evidence type="ECO:0000313" key="2">
    <source>
        <dbReference type="Proteomes" id="UP001732700"/>
    </source>
</evidence>
<sequence>MARPRQLIQARVIVLATWFLVFVRSSSAPDVPPLPPPSAPDVPPLPPPAPPGIGILCVPHERDALLTFKAGLTDPTSYLSSWRSEDDCCRWMGVECSNRTGHVIKLEIHSYGTPYGTFMKRAIGGSISSSLLTLRHLKHLDLSWNNFGGKPIPEFIGGLGSLTDLVLTRSSFGGRIPPHLGNLSNLITLDLSYQLESCYSPDLAWVSNLRNLRYLSMSGMELRAAIDWTHAVNMLPSLVTLELVSCGLQNTMAPPLHSNLTSLESIYLNFNSFNSSFGANSLIWDLPIARYLSLFGCGIQGPIPAAVGNLTSIQSLFLDGNNFSGMVPSTFKKLQRLQVLELSENSISGNIQDLLHILPANELQELHLDDNSFTGSIPAQLHQFSSLSTLGLGNNKISGELPVGIRELTSLKNLRLFSNDLHGTITEDHFMNLTSLQVMWISDNSLTILVGNAWNAPFKLISAGFRSCILGPQFPAWISQPTIQYLDISNTSIHDSIPSEFWSTMQHAQDLDLSGNGIVGTLPTVSMFGTPAGQLWLDVSSNKLVGLIPTLPENLIYLDLSGNNLSGALPPDIGAPALEELVLFKNSFSGTIPCSLFQLQQLRFLDLSENLLSGTLPNCPRAPKASNIFMLMLNNNKLSGEFPSFLRRCKEISFLDLSHNKFSGRLPTWIGSKLPYLAFLRLRSNMFSGGIPVEITTMKELQYLDIAHNNISGKIPPSLGNLIAMAHTHDEIYGISIKGGPIPLYNYEYSDDSFLVVTKGQQLAYTRGIEYMINIDLSCNSLTGKIPREIGMLLELKSFNMSRNHLSGIIPQSIGELRAVESLDLSYNDLSGEIPTSLSDLTSLAYLNLSYNNLTGTIPSGNQLRALDDQASIYIGNPGLCGPPVSRNCSGTGTTPQPPQDQHRGMSDVLSLYLGIGTGFVAGLWVVFCGFLFKRNWRIRCFLLSDCVYDWVYVQVVLSWASLTRRNQ</sequence>
<reference evidence="1" key="1">
    <citation type="submission" date="2021-05" db="EMBL/GenBank/DDBJ databases">
        <authorList>
            <person name="Scholz U."/>
            <person name="Mascher M."/>
            <person name="Fiebig A."/>
        </authorList>
    </citation>
    <scope>NUCLEOTIDE SEQUENCE [LARGE SCALE GENOMIC DNA]</scope>
</reference>
<evidence type="ECO:0000313" key="1">
    <source>
        <dbReference type="EnsemblPlants" id="AVESA.00010b.r2.4DG0759460.1.CDS.1"/>
    </source>
</evidence>
<accession>A0ACD5X5Z0</accession>
<organism evidence="1 2">
    <name type="scientific">Avena sativa</name>
    <name type="common">Oat</name>
    <dbReference type="NCBI Taxonomy" id="4498"/>
    <lineage>
        <taxon>Eukaryota</taxon>
        <taxon>Viridiplantae</taxon>
        <taxon>Streptophyta</taxon>
        <taxon>Embryophyta</taxon>
        <taxon>Tracheophyta</taxon>
        <taxon>Spermatophyta</taxon>
        <taxon>Magnoliopsida</taxon>
        <taxon>Liliopsida</taxon>
        <taxon>Poales</taxon>
        <taxon>Poaceae</taxon>
        <taxon>BOP clade</taxon>
        <taxon>Pooideae</taxon>
        <taxon>Poodae</taxon>
        <taxon>Poeae</taxon>
        <taxon>Poeae Chloroplast Group 1 (Aveneae type)</taxon>
        <taxon>Aveninae</taxon>
        <taxon>Avena</taxon>
    </lineage>
</organism>